<evidence type="ECO:0000313" key="3">
    <source>
        <dbReference type="EMBL" id="POW07821.1"/>
    </source>
</evidence>
<comment type="caution">
    <text evidence="3">The sequence shown here is derived from an EMBL/GenBank/DDBJ whole genome shotgun (WGS) entry which is preliminary data.</text>
</comment>
<keyword evidence="1" id="KW-0175">Coiled coil</keyword>
<proteinExistence type="predicted"/>
<accession>A0A2S4VE65</accession>
<reference evidence="4" key="3">
    <citation type="journal article" date="2018" name="Mol. Plant Microbe Interact.">
        <title>Genome sequence resources for the wheat stripe rust pathogen (Puccinia striiformis f. sp. tritici) and the barley stripe rust pathogen (Puccinia striiformis f. sp. hordei).</title>
        <authorList>
            <person name="Xia C."/>
            <person name="Wang M."/>
            <person name="Yin C."/>
            <person name="Cornejo O.E."/>
            <person name="Hulbert S.H."/>
            <person name="Chen X."/>
        </authorList>
    </citation>
    <scope>NUCLEOTIDE SEQUENCE [LARGE SCALE GENOMIC DNA]</scope>
    <source>
        <strain evidence="4">93TX-2</strain>
    </source>
</reference>
<evidence type="ECO:0000256" key="2">
    <source>
        <dbReference type="SAM" id="MobiDB-lite"/>
    </source>
</evidence>
<feature type="region of interest" description="Disordered" evidence="2">
    <location>
        <begin position="200"/>
        <end position="222"/>
    </location>
</feature>
<reference evidence="4" key="2">
    <citation type="journal article" date="2018" name="BMC Genomics">
        <title>Genomic insights into host adaptation between the wheat stripe rust pathogen (Puccinia striiformis f. sp. tritici) and the barley stripe rust pathogen (Puccinia striiformis f. sp. hordei).</title>
        <authorList>
            <person name="Xia C."/>
            <person name="Wang M."/>
            <person name="Yin C."/>
            <person name="Cornejo O.E."/>
            <person name="Hulbert S.H."/>
            <person name="Chen X."/>
        </authorList>
    </citation>
    <scope>NUCLEOTIDE SEQUENCE [LARGE SCALE GENOMIC DNA]</scope>
    <source>
        <strain evidence="4">93TX-2</strain>
    </source>
</reference>
<dbReference type="Proteomes" id="UP000238274">
    <property type="component" value="Unassembled WGS sequence"/>
</dbReference>
<sequence>MDGTNLQQSIIKLIEPMIRSIPGSVMTIDQDELERNCQFFTLQLSQFIQQQTNTQPITHHNQHKRRRTDSIVTIREHLRAQSEPNPPPRNPTLKARSHSVNPKLIGDLTTEKLADTQEETSFNQGPSSDRVHGEPSNACPPEDLRRDDQEDPISDELRMYIQSEIENGFCEMANQFEESLTDAKRELVALNRANLEKQKRLVADGPSDPHPTPRLPPTSPPTRIEVGSIGEKLKFQFENHLIDCYQQYLKQFVFAIGYAGLGDEPANYREDRPQQALPKAQQQVPSETQQQVLPETQQQVLPEAQRQALPEAQQERIVPETNLENKSSMIIDPKPEQSAQEKIVEEPQREELVSNNQEMERVIEELLRSNRDDIDRMVEEKLRSKFETDVEKKLRSNQEAMERHIEEKLKSNGLKIQQDFNDQKKVYDRTIEQKIEDSFSSNQEKLERNIEERLKLKIKQTSKDEQTFNNEKIEQRVEEELIKNREKMEESLEEKLKIFQAGLVQQALEYGRGTRGEIDRWRKEISADLDQLIEQIESLFGEEQKKLEKLKTQAEGLQERVKRLESEVEKESDPVLQRTSVLVSLGLVNPDDHPNQTSNLNIFLTNLNEHLRINLSQINISDPFQNQAEGAHPQEEETNQAGVNGESHPDLTNHANHAQDPSSPTDSDEDVFFEKLIIKFLLRINESISSYEGIVPNGFDEDMIIDDHQHEPVEEFTTTVDSDHNHEEDEAEEERYDRIPPDQHQAHHSNQSGFHQADQAINNFSEEDPHHHQQQQQEQEQLSYDQSNWALLPHHHYLSLVLNQFFELNFQRFVWPKFQGLALEIEGYILSQRP</sequence>
<dbReference type="VEuPathDB" id="FungiDB:PSTT_07487"/>
<feature type="region of interest" description="Disordered" evidence="2">
    <location>
        <begin position="627"/>
        <end position="668"/>
    </location>
</feature>
<evidence type="ECO:0000313" key="4">
    <source>
        <dbReference type="Proteomes" id="UP000238274"/>
    </source>
</evidence>
<feature type="region of interest" description="Disordered" evidence="2">
    <location>
        <begin position="717"/>
        <end position="736"/>
    </location>
</feature>
<protein>
    <submittedName>
        <fullName evidence="3">Uncharacterized protein</fullName>
    </submittedName>
</protein>
<dbReference type="OrthoDB" id="2504002at2759"/>
<dbReference type="VEuPathDB" id="FungiDB:PSHT_09778"/>
<feature type="region of interest" description="Disordered" evidence="2">
    <location>
        <begin position="266"/>
        <end position="355"/>
    </location>
</feature>
<reference evidence="3 4" key="1">
    <citation type="submission" date="2017-12" db="EMBL/GenBank/DDBJ databases">
        <title>Gene loss provides genomic basis for host adaptation in cereal stripe rust fungi.</title>
        <authorList>
            <person name="Xia C."/>
        </authorList>
    </citation>
    <scope>NUCLEOTIDE SEQUENCE [LARGE SCALE GENOMIC DNA]</scope>
    <source>
        <strain evidence="3 4">93TX-2</strain>
    </source>
</reference>
<feature type="region of interest" description="Disordered" evidence="2">
    <location>
        <begin position="78"/>
        <end position="103"/>
    </location>
</feature>
<evidence type="ECO:0000256" key="1">
    <source>
        <dbReference type="SAM" id="Coils"/>
    </source>
</evidence>
<feature type="coiled-coil region" evidence="1">
    <location>
        <begin position="470"/>
        <end position="498"/>
    </location>
</feature>
<feature type="coiled-coil region" evidence="1">
    <location>
        <begin position="522"/>
        <end position="567"/>
    </location>
</feature>
<name>A0A2S4VE65_9BASI</name>
<keyword evidence="4" id="KW-1185">Reference proteome</keyword>
<feature type="compositionally biased region" description="Basic and acidic residues" evidence="2">
    <location>
        <begin position="342"/>
        <end position="355"/>
    </location>
</feature>
<feature type="compositionally biased region" description="Pro residues" evidence="2">
    <location>
        <begin position="208"/>
        <end position="220"/>
    </location>
</feature>
<feature type="coiled-coil region" evidence="1">
    <location>
        <begin position="173"/>
        <end position="200"/>
    </location>
</feature>
<organism evidence="3 4">
    <name type="scientific">Puccinia striiformis</name>
    <dbReference type="NCBI Taxonomy" id="27350"/>
    <lineage>
        <taxon>Eukaryota</taxon>
        <taxon>Fungi</taxon>
        <taxon>Dikarya</taxon>
        <taxon>Basidiomycota</taxon>
        <taxon>Pucciniomycotina</taxon>
        <taxon>Pucciniomycetes</taxon>
        <taxon>Pucciniales</taxon>
        <taxon>Pucciniaceae</taxon>
        <taxon>Puccinia</taxon>
    </lineage>
</organism>
<dbReference type="EMBL" id="PKSM01000143">
    <property type="protein sequence ID" value="POW07821.1"/>
    <property type="molecule type" value="Genomic_DNA"/>
</dbReference>
<feature type="compositionally biased region" description="Polar residues" evidence="2">
    <location>
        <begin position="653"/>
        <end position="665"/>
    </location>
</feature>
<gene>
    <name evidence="3" type="ORF">PSHT_09778</name>
</gene>
<dbReference type="AlphaFoldDB" id="A0A2S4VE65"/>
<feature type="compositionally biased region" description="Low complexity" evidence="2">
    <location>
        <begin position="281"/>
        <end position="302"/>
    </location>
</feature>
<feature type="region of interest" description="Disordered" evidence="2">
    <location>
        <begin position="117"/>
        <end position="151"/>
    </location>
</feature>